<comment type="caution">
    <text evidence="1">The sequence shown here is derived from an EMBL/GenBank/DDBJ whole genome shotgun (WGS) entry which is preliminary data.</text>
</comment>
<evidence type="ECO:0000313" key="2">
    <source>
        <dbReference type="Proteomes" id="UP001497392"/>
    </source>
</evidence>
<dbReference type="EMBL" id="CAXHTA020000012">
    <property type="protein sequence ID" value="CAL5224998.1"/>
    <property type="molecule type" value="Genomic_DNA"/>
</dbReference>
<sequence length="275" mass="29736">MGPAGAPNLSGLIVSQEIIDGVCAPFDDLMQDSMDPLLYQFFPELEGLESPTAIAAQTPSSSLHDGDLLAYMDELDGGDEVVAAPDGAPPATAGPSAPTLQGGVTVDQVGKSLQGPLNEDHIGEHVTAPVLQVAHQPAPSSCLPSSTLFDPQDSRPVVPAPRGLRTKSSSFFISPSFRNMNTDAMKVFLRFYHLYERKLIARADEDGPSAICVKQVKRDTAIRDILLSRKGDRHLRELLTQDLLQQPRQLRGTTNYYIGCNGLWLMQQSALQSRG</sequence>
<keyword evidence="2" id="KW-1185">Reference proteome</keyword>
<reference evidence="1 2" key="1">
    <citation type="submission" date="2024-06" db="EMBL/GenBank/DDBJ databases">
        <authorList>
            <person name="Kraege A."/>
            <person name="Thomma B."/>
        </authorList>
    </citation>
    <scope>NUCLEOTIDE SEQUENCE [LARGE SCALE GENOMIC DNA]</scope>
</reference>
<evidence type="ECO:0000313" key="1">
    <source>
        <dbReference type="EMBL" id="CAL5224998.1"/>
    </source>
</evidence>
<dbReference type="Proteomes" id="UP001497392">
    <property type="component" value="Unassembled WGS sequence"/>
</dbReference>
<proteinExistence type="predicted"/>
<protein>
    <submittedName>
        <fullName evidence="1">G7776 protein</fullName>
    </submittedName>
</protein>
<gene>
    <name evidence="1" type="primary">g7776</name>
    <name evidence="1" type="ORF">VP750_LOCUS6657</name>
</gene>
<name>A0ABP1G3K8_9CHLO</name>
<accession>A0ABP1G3K8</accession>
<organism evidence="1 2">
    <name type="scientific">Coccomyxa viridis</name>
    <dbReference type="NCBI Taxonomy" id="1274662"/>
    <lineage>
        <taxon>Eukaryota</taxon>
        <taxon>Viridiplantae</taxon>
        <taxon>Chlorophyta</taxon>
        <taxon>core chlorophytes</taxon>
        <taxon>Trebouxiophyceae</taxon>
        <taxon>Trebouxiophyceae incertae sedis</taxon>
        <taxon>Coccomyxaceae</taxon>
        <taxon>Coccomyxa</taxon>
    </lineage>
</organism>